<dbReference type="GO" id="GO:0006508">
    <property type="term" value="P:proteolysis"/>
    <property type="evidence" value="ECO:0007669"/>
    <property type="project" value="UniProtKB-KW"/>
</dbReference>
<evidence type="ECO:0000256" key="6">
    <source>
        <dbReference type="ARBA" id="ARBA00034908"/>
    </source>
</evidence>
<protein>
    <recommendedName>
        <fullName evidence="5">Actin maturation protease</fullName>
    </recommendedName>
    <alternativeName>
        <fullName evidence="6">Actin aminopeptidase ACTMAP</fullName>
    </alternativeName>
</protein>
<dbReference type="InterPro" id="IPR040043">
    <property type="entry name" value="ACTMAP"/>
</dbReference>
<dbReference type="PROSITE" id="PS51186">
    <property type="entry name" value="GNAT"/>
    <property type="match status" value="1"/>
</dbReference>
<evidence type="ECO:0000256" key="7">
    <source>
        <dbReference type="ARBA" id="ARBA00049041"/>
    </source>
</evidence>
<dbReference type="PANTHER" id="PTHR28631:SF1">
    <property type="entry name" value="ACTIN MATURATION PROTEASE"/>
    <property type="match status" value="1"/>
</dbReference>
<evidence type="ECO:0000256" key="3">
    <source>
        <dbReference type="ARBA" id="ARBA00022801"/>
    </source>
</evidence>
<dbReference type="Gene3D" id="3.40.630.30">
    <property type="match status" value="1"/>
</dbReference>
<dbReference type="GO" id="GO:0016747">
    <property type="term" value="F:acyltransferase activity, transferring groups other than amino-acyl groups"/>
    <property type="evidence" value="ECO:0007669"/>
    <property type="project" value="InterPro"/>
</dbReference>
<evidence type="ECO:0000256" key="1">
    <source>
        <dbReference type="ARBA" id="ARBA00022438"/>
    </source>
</evidence>
<evidence type="ECO:0000313" key="9">
    <source>
        <dbReference type="EMBL" id="SPQ98511.1"/>
    </source>
</evidence>
<dbReference type="EMBL" id="OVEO01000010">
    <property type="protein sequence ID" value="SPQ98511.1"/>
    <property type="molecule type" value="Genomic_DNA"/>
</dbReference>
<dbReference type="InterPro" id="IPR000182">
    <property type="entry name" value="GNAT_dom"/>
</dbReference>
<keyword evidence="1" id="KW-0031">Aminopeptidase</keyword>
<proteinExistence type="inferred from homology"/>
<evidence type="ECO:0000256" key="5">
    <source>
        <dbReference type="ARBA" id="ARBA00034848"/>
    </source>
</evidence>
<evidence type="ECO:0000259" key="8">
    <source>
        <dbReference type="PROSITE" id="PS51186"/>
    </source>
</evidence>
<keyword evidence="3" id="KW-0378">Hydrolase</keyword>
<name>A0A3P3YEA5_PLABS</name>
<reference evidence="9 10" key="1">
    <citation type="submission" date="2018-03" db="EMBL/GenBank/DDBJ databases">
        <authorList>
            <person name="Fogelqvist J."/>
        </authorList>
    </citation>
    <scope>NUCLEOTIDE SEQUENCE [LARGE SCALE GENOMIC DNA]</scope>
</reference>
<sequence length="472" mass="51165">MPGGGDLTSAAVTRLVADIDGDQQRQACLSFVASILETQWPSSSAPISRLDRLQRTSALQFVLHVPDRGDPVGYAAVRILPGRRPPRRLPERHALLSSFVIVEEYRRRGLGRTFLCHIQSRLQQQHDVVRLSLQTLPDSAPFYGRLGYRQCPPTSIGMSSKGAQSNVRGIAALLSNVDGEHAAGVGEDDSGTTWMSKAFICQRPPVRVDRQHWAVDLWRTRPSAAGDCQTMTLCLVSTAPLPWIQQVGPTCGLAAISMAALQPPTGRIVPGSVSAHSAFLCLPAVPECFAAVWPGPVDTDDLSGSTADYAAESITDRGERLLMQAIDAGYTHVGEMFSAKHLELLARTSLRLRCRTVPVASRDDVIVPILQGGYLLMAFDSGPDHQPCHRAGQSAHWVICVGVGITENGTWFVVAQHGKGRLPIVMEIDALLRSNAQLVGPLTCEQRSAYRLHNGDIDLAGLAVLVEPHQRQ</sequence>
<organism evidence="9 10">
    <name type="scientific">Plasmodiophora brassicae</name>
    <name type="common">Clubroot disease agent</name>
    <dbReference type="NCBI Taxonomy" id="37360"/>
    <lineage>
        <taxon>Eukaryota</taxon>
        <taxon>Sar</taxon>
        <taxon>Rhizaria</taxon>
        <taxon>Endomyxa</taxon>
        <taxon>Phytomyxea</taxon>
        <taxon>Plasmodiophorida</taxon>
        <taxon>Plasmodiophoridae</taxon>
        <taxon>Plasmodiophora</taxon>
    </lineage>
</organism>
<evidence type="ECO:0000256" key="4">
    <source>
        <dbReference type="ARBA" id="ARBA00034725"/>
    </source>
</evidence>
<comment type="catalytic activity">
    <reaction evidence="7">
        <text>N-terminal N(alpha)-acetyl-L-cysteinyl-L-aspartyl-[protein] + H2O = N-terminal L-aspartyl-[protein] + N-acetyl-L-cysteine</text>
        <dbReference type="Rhea" id="RHEA:74579"/>
        <dbReference type="Rhea" id="RHEA-COMP:12669"/>
        <dbReference type="Rhea" id="RHEA-COMP:18395"/>
        <dbReference type="ChEBI" id="CHEBI:15377"/>
        <dbReference type="ChEBI" id="CHEBI:64720"/>
        <dbReference type="ChEBI" id="CHEBI:78236"/>
        <dbReference type="ChEBI" id="CHEBI:193599"/>
    </reaction>
    <physiologicalReaction direction="left-to-right" evidence="7">
        <dbReference type="Rhea" id="RHEA:74580"/>
    </physiologicalReaction>
</comment>
<dbReference type="CDD" id="cd04301">
    <property type="entry name" value="NAT_SF"/>
    <property type="match status" value="1"/>
</dbReference>
<evidence type="ECO:0000313" key="10">
    <source>
        <dbReference type="Proteomes" id="UP000290189"/>
    </source>
</evidence>
<feature type="domain" description="N-acetyltransferase" evidence="8">
    <location>
        <begin position="19"/>
        <end position="163"/>
    </location>
</feature>
<accession>A0A3P3YEA5</accession>
<geneLocation type="mitochondrion" evidence="9"/>
<dbReference type="GO" id="GO:0004177">
    <property type="term" value="F:aminopeptidase activity"/>
    <property type="evidence" value="ECO:0007669"/>
    <property type="project" value="UniProtKB-KW"/>
</dbReference>
<gene>
    <name evidence="9" type="ORF">PLBR_LOCUS5726</name>
</gene>
<dbReference type="Proteomes" id="UP000290189">
    <property type="component" value="Unassembled WGS sequence"/>
</dbReference>
<keyword evidence="2" id="KW-0645">Protease</keyword>
<dbReference type="Pfam" id="PF00583">
    <property type="entry name" value="Acetyltransf_1"/>
    <property type="match status" value="1"/>
</dbReference>
<dbReference type="SUPFAM" id="SSF55729">
    <property type="entry name" value="Acyl-CoA N-acyltransferases (Nat)"/>
    <property type="match status" value="1"/>
</dbReference>
<dbReference type="Pfam" id="PF21646">
    <property type="entry name" value="ACTMAP-like_C"/>
    <property type="match status" value="1"/>
</dbReference>
<dbReference type="InterPro" id="IPR016181">
    <property type="entry name" value="Acyl_CoA_acyltransferase"/>
</dbReference>
<comment type="similarity">
    <text evidence="4">Belongs to the ACTMAP family.</text>
</comment>
<dbReference type="AlphaFoldDB" id="A0A3P3YEA5"/>
<dbReference type="PANTHER" id="PTHR28631">
    <property type="entry name" value="UPF0692 PROTEIN C19ORF54"/>
    <property type="match status" value="1"/>
</dbReference>
<evidence type="ECO:0000256" key="2">
    <source>
        <dbReference type="ARBA" id="ARBA00022670"/>
    </source>
</evidence>
<keyword evidence="9" id="KW-0496">Mitochondrion</keyword>